<dbReference type="PANTHER" id="PTHR46696:SF1">
    <property type="entry name" value="CYTOCHROME P450 YJIB-RELATED"/>
    <property type="match status" value="1"/>
</dbReference>
<comment type="caution">
    <text evidence="5">The sequence shown here is derived from an EMBL/GenBank/DDBJ whole genome shotgun (WGS) entry which is preliminary data.</text>
</comment>
<keyword evidence="6" id="KW-1185">Reference proteome</keyword>
<dbReference type="RefSeq" id="WP_213529359.1">
    <property type="nucleotide sequence ID" value="NZ_BOVJ01000109.1"/>
</dbReference>
<evidence type="ECO:0000256" key="3">
    <source>
        <dbReference type="ARBA" id="ARBA00023033"/>
    </source>
</evidence>
<dbReference type="EMBL" id="BOVJ01000109">
    <property type="protein sequence ID" value="GIQ64847.1"/>
    <property type="molecule type" value="Genomic_DNA"/>
</dbReference>
<protein>
    <submittedName>
        <fullName evidence="5">Cytochrome P450 YjiB</fullName>
    </submittedName>
</protein>
<gene>
    <name evidence="5" type="primary">yjiB</name>
    <name evidence="5" type="ORF">PACILC2_34150</name>
</gene>
<evidence type="ECO:0000313" key="5">
    <source>
        <dbReference type="EMBL" id="GIQ64847.1"/>
    </source>
</evidence>
<dbReference type="PROSITE" id="PS00086">
    <property type="entry name" value="CYTOCHROME_P450"/>
    <property type="match status" value="1"/>
</dbReference>
<dbReference type="InterPro" id="IPR017972">
    <property type="entry name" value="Cyt_P450_CS"/>
</dbReference>
<keyword evidence="4" id="KW-0408">Iron</keyword>
<dbReference type="Pfam" id="PF00067">
    <property type="entry name" value="p450"/>
    <property type="match status" value="1"/>
</dbReference>
<dbReference type="PRINTS" id="PR00385">
    <property type="entry name" value="P450"/>
</dbReference>
<dbReference type="Gene3D" id="1.10.630.10">
    <property type="entry name" value="Cytochrome P450"/>
    <property type="match status" value="1"/>
</dbReference>
<evidence type="ECO:0000256" key="4">
    <source>
        <dbReference type="RuleBase" id="RU000461"/>
    </source>
</evidence>
<dbReference type="CDD" id="cd11032">
    <property type="entry name" value="P450_EryK-like"/>
    <property type="match status" value="1"/>
</dbReference>
<dbReference type="PANTHER" id="PTHR46696">
    <property type="entry name" value="P450, PUTATIVE (EUROFUNG)-RELATED"/>
    <property type="match status" value="1"/>
</dbReference>
<sequence>MKWNEEHGLLPLAHFASMRATEPVAYQNGAWHVYRYEDAKAIFADPGRFSSEMSDSPSPDVPIEHSILRRDPPKHRQLRALVTQAFTPRAIEALAPRIETLAHELLDKAEARGGMDAIGDFAGPLPVLVIAEMLGIPSRDREQFKEWSDALVGTDYDRFMQCQREMSDYFGRIADERKRNPHDDLISRLVQAEADGSPLAPVELIGFCILLLVAGNETTTNLLGGALLCFDDRRDDWEAIRDDRSLLSGAIEETLRYCSPVLNMTRRVRQTAVVADRKLEAGEYVHLWIGSANHDEAVFERPDRFDIRRSPNQHLAFGHGIHFCLGAQLARLEARIALGALLDRFPNFRRDRTAPLERVDSSFVFGVKHLPVLLS</sequence>
<dbReference type="PRINTS" id="PR00359">
    <property type="entry name" value="BP450"/>
</dbReference>
<accession>A0ABQ4N9E7</accession>
<organism evidence="5 6">
    <name type="scientific">Paenibacillus cisolokensis</name>
    <dbReference type="NCBI Taxonomy" id="1658519"/>
    <lineage>
        <taxon>Bacteria</taxon>
        <taxon>Bacillati</taxon>
        <taxon>Bacillota</taxon>
        <taxon>Bacilli</taxon>
        <taxon>Bacillales</taxon>
        <taxon>Paenibacillaceae</taxon>
        <taxon>Paenibacillus</taxon>
    </lineage>
</organism>
<evidence type="ECO:0000256" key="2">
    <source>
        <dbReference type="ARBA" id="ARBA00022617"/>
    </source>
</evidence>
<dbReference type="InterPro" id="IPR036396">
    <property type="entry name" value="Cyt_P450_sf"/>
</dbReference>
<proteinExistence type="inferred from homology"/>
<keyword evidence="3 4" id="KW-0503">Monooxygenase</keyword>
<dbReference type="Proteomes" id="UP000680304">
    <property type="component" value="Unassembled WGS sequence"/>
</dbReference>
<keyword evidence="2 4" id="KW-0349">Heme</keyword>
<evidence type="ECO:0000313" key="6">
    <source>
        <dbReference type="Proteomes" id="UP000680304"/>
    </source>
</evidence>
<dbReference type="SUPFAM" id="SSF48264">
    <property type="entry name" value="Cytochrome P450"/>
    <property type="match status" value="1"/>
</dbReference>
<name>A0ABQ4N9E7_9BACL</name>
<keyword evidence="4" id="KW-0479">Metal-binding</keyword>
<keyword evidence="4" id="KW-0560">Oxidoreductase</keyword>
<dbReference type="InterPro" id="IPR001128">
    <property type="entry name" value="Cyt_P450"/>
</dbReference>
<evidence type="ECO:0000256" key="1">
    <source>
        <dbReference type="ARBA" id="ARBA00010617"/>
    </source>
</evidence>
<reference evidence="5 6" key="1">
    <citation type="submission" date="2021-04" db="EMBL/GenBank/DDBJ databases">
        <title>Draft genome sequence of Paenibacillus cisolokensis, LC2-13A.</title>
        <authorList>
            <person name="Uke A."/>
            <person name="Chhe C."/>
            <person name="Baramee S."/>
            <person name="Kosugi A."/>
        </authorList>
    </citation>
    <scope>NUCLEOTIDE SEQUENCE [LARGE SCALE GENOMIC DNA]</scope>
    <source>
        <strain evidence="5 6">LC2-13A</strain>
    </source>
</reference>
<comment type="similarity">
    <text evidence="1 4">Belongs to the cytochrome P450 family.</text>
</comment>
<dbReference type="InterPro" id="IPR002397">
    <property type="entry name" value="Cyt_P450_B"/>
</dbReference>